<keyword evidence="3" id="KW-1185">Reference proteome</keyword>
<protein>
    <submittedName>
        <fullName evidence="2">Glideosome-associated protein 45, putative</fullName>
    </submittedName>
</protein>
<dbReference type="OMA" id="SKRCGCD"/>
<gene>
    <name evidence="2" type="primary">GAP45</name>
    <name evidence="2" type="ORF">PRELSG_1438300</name>
</gene>
<evidence type="ECO:0000256" key="1">
    <source>
        <dbReference type="SAM" id="MobiDB-lite"/>
    </source>
</evidence>
<dbReference type="OrthoDB" id="377174at2759"/>
<feature type="compositionally biased region" description="Basic and acidic residues" evidence="1">
    <location>
        <begin position="10"/>
        <end position="38"/>
    </location>
</feature>
<dbReference type="Proteomes" id="UP000220158">
    <property type="component" value="Chromosome 14"/>
</dbReference>
<dbReference type="AlphaFoldDB" id="A0A1J1HAY5"/>
<dbReference type="EMBL" id="LN835309">
    <property type="protein sequence ID" value="CRH02649.1"/>
    <property type="molecule type" value="Genomic_DNA"/>
</dbReference>
<feature type="compositionally biased region" description="Basic and acidic residues" evidence="1">
    <location>
        <begin position="81"/>
        <end position="95"/>
    </location>
</feature>
<dbReference type="RefSeq" id="XP_028535169.1">
    <property type="nucleotide sequence ID" value="XM_028679458.1"/>
</dbReference>
<proteinExistence type="predicted"/>
<reference evidence="2 3" key="1">
    <citation type="submission" date="2015-04" db="EMBL/GenBank/DDBJ databases">
        <authorList>
            <consortium name="Pathogen Informatics"/>
        </authorList>
    </citation>
    <scope>NUCLEOTIDE SEQUENCE [LARGE SCALE GENOMIC DNA]</scope>
    <source>
        <strain evidence="2 3">SGS1</strain>
    </source>
</reference>
<feature type="region of interest" description="Disordered" evidence="1">
    <location>
        <begin position="1"/>
        <end position="113"/>
    </location>
</feature>
<dbReference type="KEGG" id="prel:PRELSG_1438300"/>
<name>A0A1J1HAY5_PLARL</name>
<sequence length="198" mass="22853">MGNACKKNKAKDPKRKDIDELAERERLEKEAEKQREEHPEEVEEQNEEPPEEPPENEEQDDEQEDNKDDEEPEYATQNESKSYEEKPIDDLDRSNSEAYSESQQKYDNVSEKMETGTQLTLSTEATGAVQQVTKLSEPAHEESIYNTYRSVTPCDMNKVDETAKVFSRRCGCDLGDRHDENTCKICRKIDLSDTPLLN</sequence>
<evidence type="ECO:0000313" key="3">
    <source>
        <dbReference type="Proteomes" id="UP000220158"/>
    </source>
</evidence>
<dbReference type="GeneID" id="39738815"/>
<dbReference type="VEuPathDB" id="PlasmoDB:PRELSG_1438300"/>
<feature type="compositionally biased region" description="Polar residues" evidence="1">
    <location>
        <begin position="96"/>
        <end position="107"/>
    </location>
</feature>
<feature type="compositionally biased region" description="Acidic residues" evidence="1">
    <location>
        <begin position="39"/>
        <end position="73"/>
    </location>
</feature>
<organism evidence="2 3">
    <name type="scientific">Plasmodium relictum</name>
    <dbReference type="NCBI Taxonomy" id="85471"/>
    <lineage>
        <taxon>Eukaryota</taxon>
        <taxon>Sar</taxon>
        <taxon>Alveolata</taxon>
        <taxon>Apicomplexa</taxon>
        <taxon>Aconoidasida</taxon>
        <taxon>Haemosporida</taxon>
        <taxon>Plasmodiidae</taxon>
        <taxon>Plasmodium</taxon>
        <taxon>Plasmodium (Haemamoeba)</taxon>
    </lineage>
</organism>
<evidence type="ECO:0000313" key="2">
    <source>
        <dbReference type="EMBL" id="CRH02649.1"/>
    </source>
</evidence>
<accession>A0A1J1HAY5</accession>